<evidence type="ECO:0000313" key="3">
    <source>
        <dbReference type="Proteomes" id="UP000176050"/>
    </source>
</evidence>
<dbReference type="RefSeq" id="WP_070236053.1">
    <property type="nucleotide sequence ID" value="NZ_CP017478.1"/>
</dbReference>
<reference evidence="2 3" key="1">
    <citation type="submission" date="2016-10" db="EMBL/GenBank/DDBJ databases">
        <title>Lutibacter sp. LPB0138, isolated from marine gastropod.</title>
        <authorList>
            <person name="Kim E."/>
            <person name="Yi H."/>
        </authorList>
    </citation>
    <scope>NUCLEOTIDE SEQUENCE [LARGE SCALE GENOMIC DNA]</scope>
    <source>
        <strain evidence="2 3">LPB0138</strain>
    </source>
</reference>
<proteinExistence type="predicted"/>
<keyword evidence="3" id="KW-1185">Reference proteome</keyword>
<keyword evidence="1" id="KW-0472">Membrane</keyword>
<dbReference type="STRING" id="1850246.LPB138_04110"/>
<sequence>MIKFFRNIRKNLLNEGKTSKYFKYAIGEIVLVVIGILIALSINNWNQNRISNNEEQTILKNIHSEFLQNKEVIDSTFEALDEGFNSSKIIMSLFGEKNEIISNHNIDSLIFNALETGSFRPSENTISDLLQSGRLQLLQNEKLKHLIYQWTRSIKTSDVRFERVEQKIDNELVPYLSKNYALKDIDMYGELEWKNKTLLKIDKYKIFKDIEFENILDDYMYRTLSSKNGLNELTIIINDILKETEAKND</sequence>
<evidence type="ECO:0000256" key="1">
    <source>
        <dbReference type="SAM" id="Phobius"/>
    </source>
</evidence>
<protein>
    <submittedName>
        <fullName evidence="2">Uncharacterized protein</fullName>
    </submittedName>
</protein>
<dbReference type="EMBL" id="CP017478">
    <property type="protein sequence ID" value="AOW19914.1"/>
    <property type="molecule type" value="Genomic_DNA"/>
</dbReference>
<gene>
    <name evidence="2" type="ORF">LPB138_04110</name>
</gene>
<keyword evidence="1" id="KW-0812">Transmembrane</keyword>
<dbReference type="AlphaFoldDB" id="A0A1D8P5S8"/>
<dbReference type="OrthoDB" id="821805at2"/>
<dbReference type="InterPro" id="IPR045749">
    <property type="entry name" value="DUF6090"/>
</dbReference>
<keyword evidence="1" id="KW-1133">Transmembrane helix</keyword>
<dbReference type="Proteomes" id="UP000176050">
    <property type="component" value="Chromosome"/>
</dbReference>
<dbReference type="Pfam" id="PF19578">
    <property type="entry name" value="DUF6090"/>
    <property type="match status" value="1"/>
</dbReference>
<dbReference type="KEGG" id="lul:LPB138_04110"/>
<accession>A0A1D8P5S8</accession>
<feature type="transmembrane region" description="Helical" evidence="1">
    <location>
        <begin position="21"/>
        <end position="42"/>
    </location>
</feature>
<organism evidence="2 3">
    <name type="scientific">Urechidicola croceus</name>
    <dbReference type="NCBI Taxonomy" id="1850246"/>
    <lineage>
        <taxon>Bacteria</taxon>
        <taxon>Pseudomonadati</taxon>
        <taxon>Bacteroidota</taxon>
        <taxon>Flavobacteriia</taxon>
        <taxon>Flavobacteriales</taxon>
        <taxon>Flavobacteriaceae</taxon>
        <taxon>Urechidicola</taxon>
    </lineage>
</organism>
<evidence type="ECO:0000313" key="2">
    <source>
        <dbReference type="EMBL" id="AOW19914.1"/>
    </source>
</evidence>
<name>A0A1D8P5S8_9FLAO</name>